<dbReference type="Proteomes" id="UP001549363">
    <property type="component" value="Unassembled WGS sequence"/>
</dbReference>
<dbReference type="SUPFAM" id="SSF55811">
    <property type="entry name" value="Nudix"/>
    <property type="match status" value="1"/>
</dbReference>
<evidence type="ECO:0000256" key="2">
    <source>
        <dbReference type="ARBA" id="ARBA00022801"/>
    </source>
</evidence>
<dbReference type="InterPro" id="IPR000086">
    <property type="entry name" value="NUDIX_hydrolase_dom"/>
</dbReference>
<comment type="caution">
    <text evidence="4">The sequence shown here is derived from an EMBL/GenBank/DDBJ whole genome shotgun (WGS) entry which is preliminary data.</text>
</comment>
<evidence type="ECO:0000313" key="4">
    <source>
        <dbReference type="EMBL" id="MET4561782.1"/>
    </source>
</evidence>
<dbReference type="Pfam" id="PF00293">
    <property type="entry name" value="NUDIX"/>
    <property type="match status" value="1"/>
</dbReference>
<dbReference type="PANTHER" id="PTHR43046">
    <property type="entry name" value="GDP-MANNOSE MANNOSYL HYDROLASE"/>
    <property type="match status" value="1"/>
</dbReference>
<dbReference type="Gene3D" id="3.90.79.10">
    <property type="entry name" value="Nucleoside Triphosphate Pyrophosphohydrolase"/>
    <property type="match status" value="1"/>
</dbReference>
<evidence type="ECO:0000256" key="1">
    <source>
        <dbReference type="ARBA" id="ARBA00001946"/>
    </source>
</evidence>
<feature type="domain" description="Nudix hydrolase" evidence="3">
    <location>
        <begin position="2"/>
        <end position="70"/>
    </location>
</feature>
<accession>A0ABV2PLH3</accession>
<protein>
    <submittedName>
        <fullName evidence="4">ADP-ribose pyrophosphatase YjhB (NUDIX family)</fullName>
    </submittedName>
</protein>
<organism evidence="4 5">
    <name type="scientific">Lysinibacillus parviboronicapiens</name>
    <dbReference type="NCBI Taxonomy" id="436516"/>
    <lineage>
        <taxon>Bacteria</taxon>
        <taxon>Bacillati</taxon>
        <taxon>Bacillota</taxon>
        <taxon>Bacilli</taxon>
        <taxon>Bacillales</taxon>
        <taxon>Bacillaceae</taxon>
        <taxon>Lysinibacillus</taxon>
    </lineage>
</organism>
<sequence length="75" mass="8697">MEIGESFEQTAIREVFEETGLVVHNLQLYGIYSGKTCFVEYPNKDKVFSVQIIFKTSDFQGDLKQKSEESKAHRF</sequence>
<comment type="cofactor">
    <cofactor evidence="1">
        <name>Mg(2+)</name>
        <dbReference type="ChEBI" id="CHEBI:18420"/>
    </cofactor>
</comment>
<evidence type="ECO:0000259" key="3">
    <source>
        <dbReference type="Pfam" id="PF00293"/>
    </source>
</evidence>
<gene>
    <name evidence="4" type="ORF">ABIA69_002952</name>
</gene>
<keyword evidence="2" id="KW-0378">Hydrolase</keyword>
<dbReference type="InterPro" id="IPR015797">
    <property type="entry name" value="NUDIX_hydrolase-like_dom_sf"/>
</dbReference>
<proteinExistence type="predicted"/>
<dbReference type="PANTHER" id="PTHR43046:SF2">
    <property type="entry name" value="8-OXO-DGTP DIPHOSPHATASE-RELATED"/>
    <property type="match status" value="1"/>
</dbReference>
<dbReference type="RefSeq" id="WP_354472158.1">
    <property type="nucleotide sequence ID" value="NZ_JBEPSB010000014.1"/>
</dbReference>
<evidence type="ECO:0000313" key="5">
    <source>
        <dbReference type="Proteomes" id="UP001549363"/>
    </source>
</evidence>
<keyword evidence="5" id="KW-1185">Reference proteome</keyword>
<dbReference type="EMBL" id="JBEPSB010000014">
    <property type="protein sequence ID" value="MET4561782.1"/>
    <property type="molecule type" value="Genomic_DNA"/>
</dbReference>
<name>A0ABV2PLH3_9BACI</name>
<reference evidence="4 5" key="1">
    <citation type="submission" date="2024-06" db="EMBL/GenBank/DDBJ databases">
        <title>Sorghum-associated microbial communities from plants grown in Nebraska, USA.</title>
        <authorList>
            <person name="Schachtman D."/>
        </authorList>
    </citation>
    <scope>NUCLEOTIDE SEQUENCE [LARGE SCALE GENOMIC DNA]</scope>
    <source>
        <strain evidence="4 5">736</strain>
    </source>
</reference>